<dbReference type="InterPro" id="IPR044862">
    <property type="entry name" value="Pro_4_hyd_alph_FE2OG_OXY"/>
</dbReference>
<name>A0AAT9JYA6_SYNEL</name>
<dbReference type="PANTHER" id="PTHR41536">
    <property type="entry name" value="PKHD-TYPE HYDROXYLASE YBIX"/>
    <property type="match status" value="1"/>
</dbReference>
<evidence type="ECO:0000256" key="6">
    <source>
        <dbReference type="ARBA" id="ARBA00023004"/>
    </source>
</evidence>
<evidence type="ECO:0000256" key="7">
    <source>
        <dbReference type="HAMAP-Rule" id="MF_00657"/>
    </source>
</evidence>
<dbReference type="Gene3D" id="2.60.120.620">
    <property type="entry name" value="q2cbj1_9rhob like domain"/>
    <property type="match status" value="1"/>
</dbReference>
<comment type="cofactor">
    <cofactor evidence="1 7">
        <name>L-ascorbate</name>
        <dbReference type="ChEBI" id="CHEBI:38290"/>
    </cofactor>
</comment>
<dbReference type="RefSeq" id="WP_208678534.1">
    <property type="nucleotide sequence ID" value="NZ_CP034671.2"/>
</dbReference>
<dbReference type="NCBIfam" id="NF003975">
    <property type="entry name" value="PRK05467.1-4"/>
    <property type="match status" value="1"/>
</dbReference>
<keyword evidence="3 7" id="KW-0847">Vitamin C</keyword>
<accession>A0AAT9JYA6</accession>
<dbReference type="GO" id="GO:0006974">
    <property type="term" value="P:DNA damage response"/>
    <property type="evidence" value="ECO:0007669"/>
    <property type="project" value="TreeGrafter"/>
</dbReference>
<feature type="binding site" evidence="7">
    <location>
        <position position="98"/>
    </location>
    <ligand>
        <name>Fe cation</name>
        <dbReference type="ChEBI" id="CHEBI:24875"/>
    </ligand>
</feature>
<evidence type="ECO:0000256" key="1">
    <source>
        <dbReference type="ARBA" id="ARBA00001961"/>
    </source>
</evidence>
<evidence type="ECO:0000259" key="8">
    <source>
        <dbReference type="PROSITE" id="PS51471"/>
    </source>
</evidence>
<evidence type="ECO:0000313" key="9">
    <source>
        <dbReference type="EMBL" id="QFZ92505.2"/>
    </source>
</evidence>
<feature type="binding site" evidence="7">
    <location>
        <position position="167"/>
    </location>
    <ligand>
        <name>2-oxoglutarate</name>
        <dbReference type="ChEBI" id="CHEBI:16810"/>
    </ligand>
</feature>
<dbReference type="Pfam" id="PF18331">
    <property type="entry name" value="PKHD_C"/>
    <property type="match status" value="1"/>
</dbReference>
<feature type="binding site" evidence="7">
    <location>
        <position position="96"/>
    </location>
    <ligand>
        <name>Fe cation</name>
        <dbReference type="ChEBI" id="CHEBI:24875"/>
    </ligand>
</feature>
<dbReference type="GO" id="GO:0016706">
    <property type="term" value="F:2-oxoglutarate-dependent dioxygenase activity"/>
    <property type="evidence" value="ECO:0007669"/>
    <property type="project" value="UniProtKB-UniRule"/>
</dbReference>
<proteinExistence type="inferred from homology"/>
<keyword evidence="5 7" id="KW-0560">Oxidoreductase</keyword>
<organism evidence="9">
    <name type="scientific">Synechococcus elongatus PCC 11802</name>
    <dbReference type="NCBI Taxonomy" id="2283154"/>
    <lineage>
        <taxon>Bacteria</taxon>
        <taxon>Bacillati</taxon>
        <taxon>Cyanobacteriota</taxon>
        <taxon>Cyanophyceae</taxon>
        <taxon>Synechococcales</taxon>
        <taxon>Synechococcaceae</taxon>
        <taxon>Synechococcus</taxon>
    </lineage>
</organism>
<dbReference type="GO" id="GO:0006879">
    <property type="term" value="P:intracellular iron ion homeostasis"/>
    <property type="evidence" value="ECO:0007669"/>
    <property type="project" value="TreeGrafter"/>
</dbReference>
<evidence type="ECO:0000256" key="4">
    <source>
        <dbReference type="ARBA" id="ARBA00022964"/>
    </source>
</evidence>
<dbReference type="NCBIfam" id="NF003974">
    <property type="entry name" value="PRK05467.1-3"/>
    <property type="match status" value="1"/>
</dbReference>
<keyword evidence="6 7" id="KW-0408">Iron</keyword>
<dbReference type="Pfam" id="PF13640">
    <property type="entry name" value="2OG-FeII_Oxy_3"/>
    <property type="match status" value="1"/>
</dbReference>
<dbReference type="GO" id="GO:0031418">
    <property type="term" value="F:L-ascorbic acid binding"/>
    <property type="evidence" value="ECO:0007669"/>
    <property type="project" value="UniProtKB-KW"/>
</dbReference>
<dbReference type="EMBL" id="CP034671">
    <property type="protein sequence ID" value="QFZ92505.2"/>
    <property type="molecule type" value="Genomic_DNA"/>
</dbReference>
<feature type="domain" description="Fe2OG dioxygenase" evidence="8">
    <location>
        <begin position="78"/>
        <end position="176"/>
    </location>
</feature>
<feature type="binding site" evidence="7">
    <location>
        <position position="157"/>
    </location>
    <ligand>
        <name>Fe cation</name>
        <dbReference type="ChEBI" id="CHEBI:24875"/>
    </ligand>
</feature>
<dbReference type="PANTHER" id="PTHR41536:SF1">
    <property type="entry name" value="PKHD-TYPE HYDROXYLASE YBIX"/>
    <property type="match status" value="1"/>
</dbReference>
<dbReference type="InterPro" id="IPR006620">
    <property type="entry name" value="Pro_4_hyd_alph"/>
</dbReference>
<protein>
    <submittedName>
        <fullName evidence="9">Fe2+-dependent dioxygenase</fullName>
    </submittedName>
</protein>
<dbReference type="HAMAP" id="MF_00657">
    <property type="entry name" value="Hydroxyl_YbiX"/>
    <property type="match status" value="1"/>
</dbReference>
<evidence type="ECO:0000256" key="5">
    <source>
        <dbReference type="ARBA" id="ARBA00023002"/>
    </source>
</evidence>
<comment type="cofactor">
    <cofactor evidence="7">
        <name>Fe(2+)</name>
        <dbReference type="ChEBI" id="CHEBI:29033"/>
    </cofactor>
    <text evidence="7">Binds 1 Fe(2+) ion per subunit.</text>
</comment>
<sequence>MIITIDSLLDTDQLQMIQSSLETAPFVDGRSTAGWHARLVKQNQQLSRTSALAKSLQEIVQMALRNNALFEAAAYPQVVHSLLFSRYEPGMEYGRHVDNALMGSGDRRDRADLSFTLFLSDPDSYSGGALVIEGACDEQSFRLPAGSLLLYPSSTLHRVEPVEQGYRLACVGWVQSWIRDPAKRELLFDLDTARRSLFAREGKSIEFDLLSKTYANLLRRWLE</sequence>
<dbReference type="AlphaFoldDB" id="A0AAT9JYA6"/>
<dbReference type="InterPro" id="IPR005123">
    <property type="entry name" value="Oxoglu/Fe-dep_dioxygenase_dom"/>
</dbReference>
<reference evidence="9" key="1">
    <citation type="submission" date="2024-01" db="EMBL/GenBank/DDBJ databases">
        <title>Synechococcus elongatus PCC 11802, a close yet different native of Synechococcus elongatus PCC 11801.</title>
        <authorList>
            <person name="Jaiswal D."/>
            <person name="Sengupta A."/>
            <person name="Sengupta S."/>
            <person name="Pakrasi H.B."/>
            <person name="Wangikar P."/>
        </authorList>
    </citation>
    <scope>NUCLEOTIDE SEQUENCE</scope>
    <source>
        <strain evidence="9">PCC 11802</strain>
    </source>
</reference>
<gene>
    <name evidence="9" type="ORF">EKO22_09255</name>
</gene>
<dbReference type="InterPro" id="IPR023550">
    <property type="entry name" value="PKHD_hydroxylase"/>
</dbReference>
<dbReference type="InterPro" id="IPR041097">
    <property type="entry name" value="PKHD_C"/>
</dbReference>
<dbReference type="PROSITE" id="PS51471">
    <property type="entry name" value="FE2OG_OXY"/>
    <property type="match status" value="1"/>
</dbReference>
<dbReference type="Gene3D" id="4.10.860.20">
    <property type="entry name" value="Rabenosyn, Rab binding domain"/>
    <property type="match status" value="1"/>
</dbReference>
<keyword evidence="4 7" id="KW-0223">Dioxygenase</keyword>
<evidence type="ECO:0000256" key="2">
    <source>
        <dbReference type="ARBA" id="ARBA00022723"/>
    </source>
</evidence>
<keyword evidence="2 7" id="KW-0479">Metal-binding</keyword>
<dbReference type="SMART" id="SM00702">
    <property type="entry name" value="P4Hc"/>
    <property type="match status" value="1"/>
</dbReference>
<dbReference type="GO" id="GO:0005506">
    <property type="term" value="F:iron ion binding"/>
    <property type="evidence" value="ECO:0007669"/>
    <property type="project" value="UniProtKB-UniRule"/>
</dbReference>
<evidence type="ECO:0000256" key="3">
    <source>
        <dbReference type="ARBA" id="ARBA00022896"/>
    </source>
</evidence>